<comment type="caution">
    <text evidence="2">The sequence shown here is derived from an EMBL/GenBank/DDBJ whole genome shotgun (WGS) entry which is preliminary data.</text>
</comment>
<evidence type="ECO:0000313" key="3">
    <source>
        <dbReference type="Proteomes" id="UP000037179"/>
    </source>
</evidence>
<reference evidence="3" key="1">
    <citation type="submission" date="2015-07" db="EMBL/GenBank/DDBJ databases">
        <title>Nocardia seriolae U-1 whole genome shotgun sequence.</title>
        <authorList>
            <person name="Imajoh M."/>
            <person name="Fukumoto Y."/>
            <person name="Sukeda M."/>
            <person name="Yamane J."/>
            <person name="Yamasaki K."/>
            <person name="Shimizu M."/>
            <person name="Ohnishi K."/>
            <person name="Oshima S."/>
        </authorList>
    </citation>
    <scope>NUCLEOTIDE SEQUENCE [LARGE SCALE GENOMIC DNA]</scope>
    <source>
        <strain evidence="3">U-1</strain>
    </source>
</reference>
<accession>A0ABC9YX20</accession>
<protein>
    <submittedName>
        <fullName evidence="2">Uncharacterized protein</fullName>
    </submittedName>
</protein>
<dbReference type="EMBL" id="BBYQ01000060">
    <property type="protein sequence ID" value="GAP29621.1"/>
    <property type="molecule type" value="Genomic_DNA"/>
</dbReference>
<keyword evidence="3" id="KW-1185">Reference proteome</keyword>
<reference evidence="2 3" key="2">
    <citation type="journal article" date="2016" name="Genome Announc.">
        <title>Draft Genome Sequence of Erythromycin- and Oxytetracycline-Sensitive Nocardia seriolae Strain U-1 (NBRC 110359).</title>
        <authorList>
            <person name="Imajoh M."/>
            <person name="Sukeda M."/>
            <person name="Shimizu M."/>
            <person name="Yamane J."/>
            <person name="Ohnishi K."/>
            <person name="Oshima S."/>
        </authorList>
    </citation>
    <scope>NUCLEOTIDE SEQUENCE [LARGE SCALE GENOMIC DNA]</scope>
    <source>
        <strain evidence="2 3">U-1</strain>
    </source>
</reference>
<evidence type="ECO:0000256" key="1">
    <source>
        <dbReference type="SAM" id="MobiDB-lite"/>
    </source>
</evidence>
<feature type="region of interest" description="Disordered" evidence="1">
    <location>
        <begin position="35"/>
        <end position="83"/>
    </location>
</feature>
<dbReference type="Proteomes" id="UP000037179">
    <property type="component" value="Unassembled WGS sequence"/>
</dbReference>
<evidence type="ECO:0000313" key="2">
    <source>
        <dbReference type="EMBL" id="GAP29621.1"/>
    </source>
</evidence>
<feature type="compositionally biased region" description="Basic and acidic residues" evidence="1">
    <location>
        <begin position="56"/>
        <end position="65"/>
    </location>
</feature>
<sequence>MLADHLKLPLDALDLTDGPVLGMSQRQVVRDLGCESHAPSLGRPTDKFGAAGARTSRSDGSDREPTFAPQCPGPKSLVSHSIR</sequence>
<dbReference type="AlphaFoldDB" id="A0ABC9YX20"/>
<proteinExistence type="predicted"/>
<gene>
    <name evidence="2" type="ORF">NSK11_contig00060-0015</name>
</gene>
<name>A0ABC9YX20_9NOCA</name>
<organism evidence="2 3">
    <name type="scientific">Nocardia seriolae</name>
    <dbReference type="NCBI Taxonomy" id="37332"/>
    <lineage>
        <taxon>Bacteria</taxon>
        <taxon>Bacillati</taxon>
        <taxon>Actinomycetota</taxon>
        <taxon>Actinomycetes</taxon>
        <taxon>Mycobacteriales</taxon>
        <taxon>Nocardiaceae</taxon>
        <taxon>Nocardia</taxon>
    </lineage>
</organism>